<dbReference type="EMBL" id="MK163638">
    <property type="protein sequence ID" value="QGA74368.1"/>
    <property type="molecule type" value="Genomic_DNA"/>
</dbReference>
<accession>A0A5Q0U276</accession>
<dbReference type="AlphaFoldDB" id="A0A5Q0U276"/>
<keyword evidence="1" id="KW-1133">Transmembrane helix</keyword>
<organism evidence="2">
    <name type="scientific">Monilinia fructicola</name>
    <name type="common">Brown rot fungus</name>
    <name type="synonym">Ciboria fructicola</name>
    <dbReference type="NCBI Taxonomy" id="38448"/>
    <lineage>
        <taxon>Eukaryota</taxon>
        <taxon>Fungi</taxon>
        <taxon>Dikarya</taxon>
        <taxon>Ascomycota</taxon>
        <taxon>Pezizomycotina</taxon>
        <taxon>Leotiomycetes</taxon>
        <taxon>Helotiales</taxon>
        <taxon>Sclerotiniaceae</taxon>
        <taxon>Monilinia</taxon>
    </lineage>
</organism>
<name>A0A5Q0U276_MONFR</name>
<protein>
    <submittedName>
        <fullName evidence="2">Uncharacterized protein</fullName>
    </submittedName>
</protein>
<gene>
    <name evidence="2" type="primary">ORF227</name>
</gene>
<reference evidence="2" key="2">
    <citation type="journal article" date="2019" name="Mitochondrial DNA Part B Resour">
        <title>Complete mitochondrial genome of plant pathogen Monilinia fructicola (Sclerotiniaceae, Helotiales).</title>
        <authorList>
            <person name="Ma Y."/>
            <person name="Huang L."/>
            <person name="Abuduaini A."/>
            <person name="Zhou H."/>
            <person name="Wang Y."/>
            <person name="Suo F."/>
        </authorList>
    </citation>
    <scope>NUCLEOTIDE SEQUENCE</scope>
</reference>
<keyword evidence="2" id="KW-0496">Mitochondrion</keyword>
<proteinExistence type="predicted"/>
<feature type="transmembrane region" description="Helical" evidence="1">
    <location>
        <begin position="44"/>
        <end position="66"/>
    </location>
</feature>
<geneLocation type="mitochondrion" evidence="2"/>
<keyword evidence="1" id="KW-0812">Transmembrane</keyword>
<evidence type="ECO:0000256" key="1">
    <source>
        <dbReference type="SAM" id="Phobius"/>
    </source>
</evidence>
<reference evidence="2" key="1">
    <citation type="submission" date="2018-11" db="EMBL/GenBank/DDBJ databases">
        <authorList>
            <person name="Ma F.Y."/>
            <person name="Suo F.Y."/>
        </authorList>
    </citation>
    <scope>NUCLEOTIDE SEQUENCE</scope>
</reference>
<keyword evidence="1" id="KW-0472">Membrane</keyword>
<sequence length="227" mass="25834">MLFRFLRLYNNNFKFYFFCLQLSIPVQLDFLSSKSKTLAIAIAVVRKLGIILTIRIILMFIAFLTLNLNMLEILSYLEVIPELNWSFNDTLNASSGTKYDPVRDIILDSTHSGSSGGGGIGSACQDTDTTHLANFLEVYKDYTVRDARLEGHYPSYDPSTELARANRTWAHVRGEHPEFINTRQYNSKSSFIDNNLLNNIRSLNKNYPTTMPSWVSNNPWGIDGGHH</sequence>
<evidence type="ECO:0000313" key="2">
    <source>
        <dbReference type="EMBL" id="QGA74368.1"/>
    </source>
</evidence>